<comment type="caution">
    <text evidence="3">The sequence shown here is derived from an EMBL/GenBank/DDBJ whole genome shotgun (WGS) entry which is preliminary data.</text>
</comment>
<dbReference type="InterPro" id="IPR028098">
    <property type="entry name" value="Glyco_trans_4-like_N"/>
</dbReference>
<dbReference type="Proteomes" id="UP000542125">
    <property type="component" value="Unassembled WGS sequence"/>
</dbReference>
<keyword evidence="4" id="KW-1185">Reference proteome</keyword>
<evidence type="ECO:0000313" key="3">
    <source>
        <dbReference type="EMBL" id="NYE82197.1"/>
    </source>
</evidence>
<dbReference type="CDD" id="cd03794">
    <property type="entry name" value="GT4_WbuB-like"/>
    <property type="match status" value="1"/>
</dbReference>
<proteinExistence type="predicted"/>
<dbReference type="Pfam" id="PF13579">
    <property type="entry name" value="Glyco_trans_4_4"/>
    <property type="match status" value="1"/>
</dbReference>
<name>A0A7Y9ISF5_9BURK</name>
<organism evidence="3 4">
    <name type="scientific">Pigmentiphaga litoralis</name>
    <dbReference type="NCBI Taxonomy" id="516702"/>
    <lineage>
        <taxon>Bacteria</taxon>
        <taxon>Pseudomonadati</taxon>
        <taxon>Pseudomonadota</taxon>
        <taxon>Betaproteobacteria</taxon>
        <taxon>Burkholderiales</taxon>
        <taxon>Alcaligenaceae</taxon>
        <taxon>Pigmentiphaga</taxon>
    </lineage>
</organism>
<dbReference type="SUPFAM" id="SSF53756">
    <property type="entry name" value="UDP-Glycosyltransferase/glycogen phosphorylase"/>
    <property type="match status" value="1"/>
</dbReference>
<feature type="domain" description="Glycosyl transferase family 1" evidence="1">
    <location>
        <begin position="216"/>
        <end position="378"/>
    </location>
</feature>
<dbReference type="Gene3D" id="3.40.50.2000">
    <property type="entry name" value="Glycogen Phosphorylase B"/>
    <property type="match status" value="2"/>
</dbReference>
<reference evidence="3 4" key="1">
    <citation type="submission" date="2020-07" db="EMBL/GenBank/DDBJ databases">
        <title>Genomic Encyclopedia of Type Strains, Phase IV (KMG-V): Genome sequencing to study the core and pangenomes of soil and plant-associated prokaryotes.</title>
        <authorList>
            <person name="Whitman W."/>
        </authorList>
    </citation>
    <scope>NUCLEOTIDE SEQUENCE [LARGE SCALE GENOMIC DNA]</scope>
    <source>
        <strain evidence="3 4">SAS40</strain>
    </source>
</reference>
<gene>
    <name evidence="3" type="ORF">FHW18_001468</name>
</gene>
<evidence type="ECO:0000313" key="4">
    <source>
        <dbReference type="Proteomes" id="UP000542125"/>
    </source>
</evidence>
<dbReference type="Pfam" id="PF00534">
    <property type="entry name" value="Glycos_transf_1"/>
    <property type="match status" value="1"/>
</dbReference>
<dbReference type="PANTHER" id="PTHR12526">
    <property type="entry name" value="GLYCOSYLTRANSFERASE"/>
    <property type="match status" value="1"/>
</dbReference>
<feature type="domain" description="Glycosyltransferase subfamily 4-like N-terminal" evidence="2">
    <location>
        <begin position="18"/>
        <end position="190"/>
    </location>
</feature>
<dbReference type="PANTHER" id="PTHR12526:SF638">
    <property type="entry name" value="SPORE COAT PROTEIN SA"/>
    <property type="match status" value="1"/>
</dbReference>
<evidence type="ECO:0000259" key="2">
    <source>
        <dbReference type="Pfam" id="PF13579"/>
    </source>
</evidence>
<accession>A0A7Y9ISF5</accession>
<dbReference type="GO" id="GO:0016757">
    <property type="term" value="F:glycosyltransferase activity"/>
    <property type="evidence" value="ECO:0007669"/>
    <property type="project" value="UniProtKB-ARBA"/>
</dbReference>
<dbReference type="AlphaFoldDB" id="A0A7Y9ISF5"/>
<dbReference type="EMBL" id="JACBYR010000001">
    <property type="protein sequence ID" value="NYE82197.1"/>
    <property type="molecule type" value="Genomic_DNA"/>
</dbReference>
<sequence>MRIVYIHQYFNTLEMAGGTRSFEMARRLVARGHEVHVITSWRDPAEATDWFVTREEGIEVHWLPVTYSNHMGNRDRIKAFIRFASKASSRAMSIPSDVIFATSTPLTVAIPAIAASIRRRTPMVFEVRDLWPTLPIAIGALRNPLLKIAARLLEKTAYTRAAAVVALSPGMKDGVVQRNISPEKVVVIPNSCDNDDHANSEAGGLAFRADRPWLAHRPLLVYCGTFGKINGIHTLVEIAAELLRISPETRVLLVGAGQEETNLRTRARANGTLDRNLFIEPSIPKRDVPALLAASTMACSFFVDLPEMRANSANKFFDGLAASRPMVINHGGWMADLLSTTGAGLVVWQLSPREAARKIAAALHDAEWLANARQAAKRLATKDFDRDRLAGDLEQVLIAAAGNNRSAA</sequence>
<protein>
    <submittedName>
        <fullName evidence="3">Glycosyltransferase involved in cell wall biosynthesis</fullName>
    </submittedName>
</protein>
<keyword evidence="3" id="KW-0808">Transferase</keyword>
<dbReference type="InterPro" id="IPR001296">
    <property type="entry name" value="Glyco_trans_1"/>
</dbReference>
<evidence type="ECO:0000259" key="1">
    <source>
        <dbReference type="Pfam" id="PF00534"/>
    </source>
</evidence>
<dbReference type="RefSeq" id="WP_179584812.1">
    <property type="nucleotide sequence ID" value="NZ_JACBYR010000001.1"/>
</dbReference>